<dbReference type="AlphaFoldDB" id="A0A944MBY3"/>
<reference evidence="1 2" key="1">
    <citation type="submission" date="2021-05" db="EMBL/GenBank/DDBJ databases">
        <title>Genetic and Functional Diversity in Clade A Lucinid endosymbionts from the Bahamas.</title>
        <authorList>
            <person name="Giani N.M."/>
            <person name="Engel A.S."/>
            <person name="Campbell B.J."/>
        </authorList>
    </citation>
    <scope>NUCLEOTIDE SEQUENCE [LARGE SCALE GENOMIC DNA]</scope>
    <source>
        <strain evidence="1">LUC16012Gg_MoonRockCtena</strain>
    </source>
</reference>
<organism evidence="1 2">
    <name type="scientific">Candidatus Thiodiazotropha taylori</name>
    <dbReference type="NCBI Taxonomy" id="2792791"/>
    <lineage>
        <taxon>Bacteria</taxon>
        <taxon>Pseudomonadati</taxon>
        <taxon>Pseudomonadota</taxon>
        <taxon>Gammaproteobacteria</taxon>
        <taxon>Chromatiales</taxon>
        <taxon>Sedimenticolaceae</taxon>
        <taxon>Candidatus Thiodiazotropha</taxon>
    </lineage>
</organism>
<name>A0A944MBY3_9GAMM</name>
<accession>A0A944MBY3</accession>
<dbReference type="Proteomes" id="UP000770889">
    <property type="component" value="Unassembled WGS sequence"/>
</dbReference>
<proteinExistence type="predicted"/>
<gene>
    <name evidence="1" type="ORF">KME65_04645</name>
</gene>
<protein>
    <submittedName>
        <fullName evidence="1">Uncharacterized protein</fullName>
    </submittedName>
</protein>
<evidence type="ECO:0000313" key="2">
    <source>
        <dbReference type="Proteomes" id="UP000770889"/>
    </source>
</evidence>
<evidence type="ECO:0000313" key="1">
    <source>
        <dbReference type="EMBL" id="MBT2988230.1"/>
    </source>
</evidence>
<comment type="caution">
    <text evidence="1">The sequence shown here is derived from an EMBL/GenBank/DDBJ whole genome shotgun (WGS) entry which is preliminary data.</text>
</comment>
<sequence>MTDFHPDHLRTPDNLCETDPRNQLFATFNQQEKHTKKIDDHYDSIKIIRLNHRVPEDIIIQFETSKNLLLYAWLVYRFYPVARLHALTVLEMALKERFEREIPVDDKNYRYGKDRRLMLSSLLRYCKDNNILKNEMFEVARHKAKMNAENRQTIENTQLIDDLGVSEMSFNDSDIEIQKVDWDFDYVEILKDTLPKLRNIHAHGSTMLDKSGLGILCTVSEIINQLWPETTTDSS</sequence>
<dbReference type="EMBL" id="JAHHGM010000003">
    <property type="protein sequence ID" value="MBT2988230.1"/>
    <property type="molecule type" value="Genomic_DNA"/>
</dbReference>